<keyword evidence="2" id="KW-1185">Reference proteome</keyword>
<protein>
    <recommendedName>
        <fullName evidence="3">F-box domain-containing protein</fullName>
    </recommendedName>
</protein>
<dbReference type="EMBL" id="JAYKXP010000002">
    <property type="protein sequence ID" value="KAK7060745.1"/>
    <property type="molecule type" value="Genomic_DNA"/>
</dbReference>
<dbReference type="Proteomes" id="UP001383192">
    <property type="component" value="Unassembled WGS sequence"/>
</dbReference>
<organism evidence="1 2">
    <name type="scientific">Paramarasmius palmivorus</name>
    <dbReference type="NCBI Taxonomy" id="297713"/>
    <lineage>
        <taxon>Eukaryota</taxon>
        <taxon>Fungi</taxon>
        <taxon>Dikarya</taxon>
        <taxon>Basidiomycota</taxon>
        <taxon>Agaricomycotina</taxon>
        <taxon>Agaricomycetes</taxon>
        <taxon>Agaricomycetidae</taxon>
        <taxon>Agaricales</taxon>
        <taxon>Marasmiineae</taxon>
        <taxon>Marasmiaceae</taxon>
        <taxon>Paramarasmius</taxon>
    </lineage>
</organism>
<evidence type="ECO:0008006" key="3">
    <source>
        <dbReference type="Google" id="ProtNLM"/>
    </source>
</evidence>
<sequence length="402" mass="45107">MPVPFLPYELVERIVTHAIAPLYQFRTRQQALNSFSLVSHAWLAAARRHLFVRFSLPKTIEALDTIKLLCSSPYSTLHLTKLTWLYIGADSSQNTLGALLQLCESGAVRQVFAGVTAVTIPEQQNALLPAQTWPLLSQRFPYIEELDLQNVRFSSPTEFLQLVASLPRLRCLTCLKINVRHKELENSAAVVLQALDTLTVDFQALGVLFQRIAFSNLRVLNFYDIPMYGGRALPDVHRMLMQTGKHLRRLLLSLSTHIHVGDMTPDAFSRALDLSQTAPLLEDLSLGIDKVLVVPALSFQHPHLNLKSIKIRHGMYDVHMGPRDLNALDAILGSSVPSPRHLDIPIAIDMPPACWSKKDWCTGDDGTRKPVEGGLAWKRQQEGLKMKCLHPEITFSRSSDFV</sequence>
<dbReference type="Gene3D" id="3.80.10.10">
    <property type="entry name" value="Ribonuclease Inhibitor"/>
    <property type="match status" value="1"/>
</dbReference>
<accession>A0AAW0E6Y7</accession>
<name>A0AAW0E6Y7_9AGAR</name>
<dbReference type="AlphaFoldDB" id="A0AAW0E6Y7"/>
<comment type="caution">
    <text evidence="1">The sequence shown here is derived from an EMBL/GenBank/DDBJ whole genome shotgun (WGS) entry which is preliminary data.</text>
</comment>
<dbReference type="SUPFAM" id="SSF52047">
    <property type="entry name" value="RNI-like"/>
    <property type="match status" value="1"/>
</dbReference>
<evidence type="ECO:0000313" key="1">
    <source>
        <dbReference type="EMBL" id="KAK7060745.1"/>
    </source>
</evidence>
<reference evidence="1 2" key="1">
    <citation type="submission" date="2024-01" db="EMBL/GenBank/DDBJ databases">
        <title>A draft genome for a cacao thread blight-causing isolate of Paramarasmius palmivorus.</title>
        <authorList>
            <person name="Baruah I.K."/>
            <person name="Bukari Y."/>
            <person name="Amoako-Attah I."/>
            <person name="Meinhardt L.W."/>
            <person name="Bailey B.A."/>
            <person name="Cohen S.P."/>
        </authorList>
    </citation>
    <scope>NUCLEOTIDE SEQUENCE [LARGE SCALE GENOMIC DNA]</scope>
    <source>
        <strain evidence="1 2">GH-12</strain>
    </source>
</reference>
<proteinExistence type="predicted"/>
<dbReference type="InterPro" id="IPR032675">
    <property type="entry name" value="LRR_dom_sf"/>
</dbReference>
<evidence type="ECO:0000313" key="2">
    <source>
        <dbReference type="Proteomes" id="UP001383192"/>
    </source>
</evidence>
<gene>
    <name evidence="1" type="ORF">VNI00_000477</name>
</gene>